<dbReference type="PROSITE" id="PS51257">
    <property type="entry name" value="PROKAR_LIPOPROTEIN"/>
    <property type="match status" value="1"/>
</dbReference>
<proteinExistence type="predicted"/>
<evidence type="ECO:0000256" key="1">
    <source>
        <dbReference type="SAM" id="MobiDB-lite"/>
    </source>
</evidence>
<sequence length="154" mass="15492">MQRTTTTATLLASVAVTALSGCVSVERQPATGPSVASAPPPAPRPDGGSRPRVVEAPARQALELIGPPRDPAPRATGTAPSIPAAPSRTAKPPQRSTPPPQPRGHRPVAAESPALPTAAPAAPTSADPCALGKQYGGWQPGSPEALICQDAYGH</sequence>
<feature type="region of interest" description="Disordered" evidence="1">
    <location>
        <begin position="27"/>
        <end position="154"/>
    </location>
</feature>
<reference evidence="2 3" key="1">
    <citation type="submission" date="2024-10" db="EMBL/GenBank/DDBJ databases">
        <title>The Natural Products Discovery Center: Release of the First 8490 Sequenced Strains for Exploring Actinobacteria Biosynthetic Diversity.</title>
        <authorList>
            <person name="Kalkreuter E."/>
            <person name="Kautsar S.A."/>
            <person name="Yang D."/>
            <person name="Bader C.D."/>
            <person name="Teijaro C.N."/>
            <person name="Fluegel L."/>
            <person name="Davis C.M."/>
            <person name="Simpson J.R."/>
            <person name="Lauterbach L."/>
            <person name="Steele A.D."/>
            <person name="Gui C."/>
            <person name="Meng S."/>
            <person name="Li G."/>
            <person name="Viehrig K."/>
            <person name="Ye F."/>
            <person name="Su P."/>
            <person name="Kiefer A.F."/>
            <person name="Nichols A."/>
            <person name="Cepeda A.J."/>
            <person name="Yan W."/>
            <person name="Fan B."/>
            <person name="Jiang Y."/>
            <person name="Adhikari A."/>
            <person name="Zheng C.-J."/>
            <person name="Schuster L."/>
            <person name="Cowan T.M."/>
            <person name="Smanski M.J."/>
            <person name="Chevrette M.G."/>
            <person name="De Carvalho L.P.S."/>
            <person name="Shen B."/>
        </authorList>
    </citation>
    <scope>NUCLEOTIDE SEQUENCE [LARGE SCALE GENOMIC DNA]</scope>
    <source>
        <strain evidence="2 3">NPDC017990</strain>
    </source>
</reference>
<keyword evidence="3" id="KW-1185">Reference proteome</keyword>
<evidence type="ECO:0000313" key="2">
    <source>
        <dbReference type="EMBL" id="MFH8546140.1"/>
    </source>
</evidence>
<dbReference type="RefSeq" id="WP_397711580.1">
    <property type="nucleotide sequence ID" value="NZ_JBIRGN010000003.1"/>
</dbReference>
<dbReference type="Proteomes" id="UP001610818">
    <property type="component" value="Unassembled WGS sequence"/>
</dbReference>
<name>A0ABW7QP65_9ACTN</name>
<feature type="compositionally biased region" description="Low complexity" evidence="1">
    <location>
        <begin position="109"/>
        <end position="130"/>
    </location>
</feature>
<dbReference type="EMBL" id="JBIRGQ010000003">
    <property type="protein sequence ID" value="MFH8546140.1"/>
    <property type="molecule type" value="Genomic_DNA"/>
</dbReference>
<evidence type="ECO:0008006" key="4">
    <source>
        <dbReference type="Google" id="ProtNLM"/>
    </source>
</evidence>
<protein>
    <recommendedName>
        <fullName evidence="4">Lipoprotein</fullName>
    </recommendedName>
</protein>
<accession>A0ABW7QP65</accession>
<organism evidence="2 3">
    <name type="scientific">Streptomyces longisporoflavus</name>
    <dbReference type="NCBI Taxonomy" id="28044"/>
    <lineage>
        <taxon>Bacteria</taxon>
        <taxon>Bacillati</taxon>
        <taxon>Actinomycetota</taxon>
        <taxon>Actinomycetes</taxon>
        <taxon>Kitasatosporales</taxon>
        <taxon>Streptomycetaceae</taxon>
        <taxon>Streptomyces</taxon>
    </lineage>
</organism>
<gene>
    <name evidence="2" type="ORF">ACH4F9_14165</name>
</gene>
<evidence type="ECO:0000313" key="3">
    <source>
        <dbReference type="Proteomes" id="UP001610818"/>
    </source>
</evidence>
<comment type="caution">
    <text evidence="2">The sequence shown here is derived from an EMBL/GenBank/DDBJ whole genome shotgun (WGS) entry which is preliminary data.</text>
</comment>